<dbReference type="PANTHER" id="PTHR36151:SF3">
    <property type="entry name" value="ER-BOUND OXYGENASE MPAB_MPAB'_RUBBER OXYGENASE CATALYTIC DOMAIN-CONTAINING PROTEIN"/>
    <property type="match status" value="1"/>
</dbReference>
<dbReference type="RefSeq" id="WP_191259989.1">
    <property type="nucleotide sequence ID" value="NZ_BNAY01000017.1"/>
</dbReference>
<keyword evidence="4" id="KW-1185">Reference proteome</keyword>
<feature type="region of interest" description="Disordered" evidence="1">
    <location>
        <begin position="284"/>
        <end position="316"/>
    </location>
</feature>
<protein>
    <recommendedName>
        <fullName evidence="2">ER-bound oxygenase mpaB/mpaB'/Rubber oxygenase catalytic domain-containing protein</fullName>
    </recommendedName>
</protein>
<evidence type="ECO:0000313" key="4">
    <source>
        <dbReference type="Proteomes" id="UP000635387"/>
    </source>
</evidence>
<evidence type="ECO:0000259" key="2">
    <source>
        <dbReference type="Pfam" id="PF09995"/>
    </source>
</evidence>
<proteinExistence type="predicted"/>
<dbReference type="Pfam" id="PF09995">
    <property type="entry name" value="MPAB_Lcp_cat"/>
    <property type="match status" value="1"/>
</dbReference>
<reference evidence="4" key="1">
    <citation type="journal article" date="2019" name="Int. J. Syst. Evol. Microbiol.">
        <title>The Global Catalogue of Microorganisms (GCM) 10K type strain sequencing project: providing services to taxonomists for standard genome sequencing and annotation.</title>
        <authorList>
            <consortium name="The Broad Institute Genomics Platform"/>
            <consortium name="The Broad Institute Genome Sequencing Center for Infectious Disease"/>
            <person name="Wu L."/>
            <person name="Ma J."/>
        </authorList>
    </citation>
    <scope>NUCLEOTIDE SEQUENCE [LARGE SCALE GENOMIC DNA]</scope>
    <source>
        <strain evidence="4">CGMCC 4.7683</strain>
    </source>
</reference>
<feature type="compositionally biased region" description="Basic and acidic residues" evidence="1">
    <location>
        <begin position="294"/>
        <end position="305"/>
    </location>
</feature>
<dbReference type="InterPro" id="IPR018713">
    <property type="entry name" value="MPAB/Lcp_cat_dom"/>
</dbReference>
<dbReference type="Proteomes" id="UP000635387">
    <property type="component" value="Unassembled WGS sequence"/>
</dbReference>
<accession>A0ABQ3MD25</accession>
<evidence type="ECO:0000256" key="1">
    <source>
        <dbReference type="SAM" id="MobiDB-lite"/>
    </source>
</evidence>
<comment type="caution">
    <text evidence="3">The sequence shown here is derived from an EMBL/GenBank/DDBJ whole genome shotgun (WGS) entry which is preliminary data.</text>
</comment>
<dbReference type="EMBL" id="BNAY01000017">
    <property type="protein sequence ID" value="GHH38278.1"/>
    <property type="molecule type" value="Genomic_DNA"/>
</dbReference>
<sequence length="316" mass="35078">MTTSHVPAETAQVRPAPPGPGSLSWDLVGRWAILTMSLRLVVLQTAHPVVGAGVDGYSDFRSEGVSRFFHTVRSLQRLVYSPLIQSSAEARRLRAVHRPIHGVDGQGREYRGLDPNAYAWVHATLFEAAVTLSELSGEPLGEDEQERFYGEWRALGAVMGLRRKDLPETVAGFREYFRETVENRLEVNDVVRDLLDPAAISPLPPPHVPGFLWDRVWPPFRRLAVGLTIPTLPESYLRRLGVEVTEADRRHTQRFFAGLGALVNLLPESRRYLPFAAEARRSAKGSHVPASRRAVRERFSPHHDGAGSCPHAGPGA</sequence>
<organism evidence="3 4">
    <name type="scientific">Amycolatopsis oliviviridis</name>
    <dbReference type="NCBI Taxonomy" id="1471590"/>
    <lineage>
        <taxon>Bacteria</taxon>
        <taxon>Bacillati</taxon>
        <taxon>Actinomycetota</taxon>
        <taxon>Actinomycetes</taxon>
        <taxon>Pseudonocardiales</taxon>
        <taxon>Pseudonocardiaceae</taxon>
        <taxon>Amycolatopsis</taxon>
    </lineage>
</organism>
<name>A0ABQ3MD25_9PSEU</name>
<feature type="domain" description="ER-bound oxygenase mpaB/mpaB'/Rubber oxygenase catalytic" evidence="2">
    <location>
        <begin position="25"/>
        <end position="259"/>
    </location>
</feature>
<gene>
    <name evidence="3" type="ORF">GCM10017790_83800</name>
</gene>
<evidence type="ECO:0000313" key="3">
    <source>
        <dbReference type="EMBL" id="GHH38278.1"/>
    </source>
</evidence>
<dbReference type="PANTHER" id="PTHR36151">
    <property type="entry name" value="BLR2777 PROTEIN"/>
    <property type="match status" value="1"/>
</dbReference>